<sequence>MQPIELINNILYSGGGTPHIGHYYCVNMVVVAVTAVTATTTI</sequence>
<dbReference type="Proteomes" id="UP000663836">
    <property type="component" value="Unassembled WGS sequence"/>
</dbReference>
<reference evidence="1" key="1">
    <citation type="submission" date="2021-02" db="EMBL/GenBank/DDBJ databases">
        <authorList>
            <person name="Nowell W R."/>
        </authorList>
    </citation>
    <scope>NUCLEOTIDE SEQUENCE</scope>
</reference>
<accession>A0A820LZW6</accession>
<comment type="caution">
    <text evidence="1">The sequence shown here is derived from an EMBL/GenBank/DDBJ whole genome shotgun (WGS) entry which is preliminary data.</text>
</comment>
<name>A0A820LZW6_9BILA</name>
<protein>
    <submittedName>
        <fullName evidence="1">Uncharacterized protein</fullName>
    </submittedName>
</protein>
<dbReference type="EMBL" id="CAJOBD010055305">
    <property type="protein sequence ID" value="CAF4364773.1"/>
    <property type="molecule type" value="Genomic_DNA"/>
</dbReference>
<gene>
    <name evidence="1" type="ORF">JBS370_LOCUS42337</name>
</gene>
<dbReference type="AlphaFoldDB" id="A0A820LZW6"/>
<feature type="non-terminal residue" evidence="1">
    <location>
        <position position="42"/>
    </location>
</feature>
<evidence type="ECO:0000313" key="2">
    <source>
        <dbReference type="Proteomes" id="UP000663836"/>
    </source>
</evidence>
<organism evidence="1 2">
    <name type="scientific">Rotaria sordida</name>
    <dbReference type="NCBI Taxonomy" id="392033"/>
    <lineage>
        <taxon>Eukaryota</taxon>
        <taxon>Metazoa</taxon>
        <taxon>Spiralia</taxon>
        <taxon>Gnathifera</taxon>
        <taxon>Rotifera</taxon>
        <taxon>Eurotatoria</taxon>
        <taxon>Bdelloidea</taxon>
        <taxon>Philodinida</taxon>
        <taxon>Philodinidae</taxon>
        <taxon>Rotaria</taxon>
    </lineage>
</organism>
<proteinExistence type="predicted"/>
<evidence type="ECO:0000313" key="1">
    <source>
        <dbReference type="EMBL" id="CAF4364773.1"/>
    </source>
</evidence>